<protein>
    <submittedName>
        <fullName evidence="1">Uncharacterized protein</fullName>
    </submittedName>
</protein>
<reference evidence="1 2" key="1">
    <citation type="submission" date="2016-12" db="EMBL/GenBank/DDBJ databases">
        <title>Discovery of methanogenic haloarchaea.</title>
        <authorList>
            <person name="Sorokin D.Y."/>
            <person name="Makarova K.S."/>
            <person name="Abbas B."/>
            <person name="Ferrer M."/>
            <person name="Golyshin P.N."/>
        </authorList>
    </citation>
    <scope>NUCLEOTIDE SEQUENCE [LARGE SCALE GENOMIC DNA]</scope>
    <source>
        <strain evidence="1">AMET1</strain>
    </source>
</reference>
<dbReference type="RefSeq" id="WP_086637655.1">
    <property type="nucleotide sequence ID" value="NZ_MRZU01000004.1"/>
</dbReference>
<gene>
    <name evidence="1" type="ORF">AMET1_1287</name>
</gene>
<proteinExistence type="predicted"/>
<evidence type="ECO:0000313" key="1">
    <source>
        <dbReference type="EMBL" id="OUJ18372.1"/>
    </source>
</evidence>
<dbReference type="Proteomes" id="UP000195137">
    <property type="component" value="Unassembled WGS sequence"/>
</dbReference>
<keyword evidence="2" id="KW-1185">Reference proteome</keyword>
<evidence type="ECO:0000313" key="2">
    <source>
        <dbReference type="Proteomes" id="UP000195137"/>
    </source>
</evidence>
<sequence>MDKKEIKNKINKICRSNDGIKIMKKPENIEEEVLNAILSHGDKETEELTEQEIEDTIKQITQKNKQNKKE</sequence>
<comment type="caution">
    <text evidence="1">The sequence shown here is derived from an EMBL/GenBank/DDBJ whole genome shotgun (WGS) entry which is preliminary data.</text>
</comment>
<dbReference type="AlphaFoldDB" id="A0A1Y3GAA4"/>
<name>A0A1Y3GAA4_9EURY</name>
<accession>A0A1Y3GAA4</accession>
<dbReference type="EMBL" id="MRZU01000004">
    <property type="protein sequence ID" value="OUJ18372.1"/>
    <property type="molecule type" value="Genomic_DNA"/>
</dbReference>
<organism evidence="1 2">
    <name type="scientific">Methanonatronarchaeum thermophilum</name>
    <dbReference type="NCBI Taxonomy" id="1927129"/>
    <lineage>
        <taxon>Archaea</taxon>
        <taxon>Methanobacteriati</taxon>
        <taxon>Methanobacteriota</taxon>
        <taxon>Methanonatronarchaeia</taxon>
        <taxon>Methanonatronarchaeales</taxon>
        <taxon>Methanonatronarchaeaceae</taxon>
        <taxon>Methanonatronarchaeum</taxon>
    </lineage>
</organism>